<keyword evidence="2" id="KW-1133">Transmembrane helix</keyword>
<evidence type="ECO:0000313" key="4">
    <source>
        <dbReference type="Proteomes" id="UP000655570"/>
    </source>
</evidence>
<protein>
    <recommendedName>
        <fullName evidence="5">Integral membrane protein</fullName>
    </recommendedName>
</protein>
<keyword evidence="2" id="KW-0472">Membrane</keyword>
<sequence>MSDNTAGGPPPEENEPTPQNPYASTPEPGAAPPPSEPEQPVTPPVTPPAQPATPPVTPPAQPTPPTAPPVTPPTAPPVAPPPYGAPTPPPAAPPYGAPAAPPYGAPAGGQPPVAPPPGGGYPPPGGGYPPPGGGYPPAGGAYPPPAQPAYVGAAPFAVGDAIGFGWKKFWANPLPWILAALIFVLINAVFNWITGGFERFTDYRTDGFTDTNMLEAVGLSFGSVVLSIVGAIIGYLITAFFTRGALDESQARKPDVAAFFRIGNVVNVILAAFLVGIMAAVGTILCVLPGLAVLLFSTFVYYFTLDKEQDAITAIKSSWSLVAKNFGSVFLLLLALFGINIVGFIACFIGLLVTIPLSYIAVAYAYRRLIGEQPV</sequence>
<feature type="transmembrane region" description="Helical" evidence="2">
    <location>
        <begin position="287"/>
        <end position="305"/>
    </location>
</feature>
<feature type="compositionally biased region" description="Pro residues" evidence="1">
    <location>
        <begin position="29"/>
        <end position="104"/>
    </location>
</feature>
<evidence type="ECO:0000313" key="3">
    <source>
        <dbReference type="EMBL" id="MBD7979732.1"/>
    </source>
</evidence>
<accession>A0ABR8TVB9</accession>
<dbReference type="RefSeq" id="WP_191800958.1">
    <property type="nucleotide sequence ID" value="NZ_JACSQF010000002.1"/>
</dbReference>
<dbReference type="Proteomes" id="UP000655570">
    <property type="component" value="Unassembled WGS sequence"/>
</dbReference>
<evidence type="ECO:0008006" key="5">
    <source>
        <dbReference type="Google" id="ProtNLM"/>
    </source>
</evidence>
<keyword evidence="4" id="KW-1185">Reference proteome</keyword>
<feature type="transmembrane region" description="Helical" evidence="2">
    <location>
        <begin position="174"/>
        <end position="193"/>
    </location>
</feature>
<dbReference type="PANTHER" id="PTHR40076:SF1">
    <property type="entry name" value="MEMBRANE PROTEIN"/>
    <property type="match status" value="1"/>
</dbReference>
<feature type="compositionally biased region" description="Pro residues" evidence="1">
    <location>
        <begin position="112"/>
        <end position="132"/>
    </location>
</feature>
<dbReference type="EMBL" id="JACSQF010000002">
    <property type="protein sequence ID" value="MBD7979732.1"/>
    <property type="molecule type" value="Genomic_DNA"/>
</dbReference>
<evidence type="ECO:0000256" key="2">
    <source>
        <dbReference type="SAM" id="Phobius"/>
    </source>
</evidence>
<feature type="compositionally biased region" description="Low complexity" evidence="1">
    <location>
        <begin position="16"/>
        <end position="28"/>
    </location>
</feature>
<feature type="transmembrane region" description="Helical" evidence="2">
    <location>
        <begin position="343"/>
        <end position="366"/>
    </location>
</feature>
<keyword evidence="2" id="KW-0812">Transmembrane</keyword>
<feature type="transmembrane region" description="Helical" evidence="2">
    <location>
        <begin position="317"/>
        <end position="337"/>
    </location>
</feature>
<feature type="region of interest" description="Disordered" evidence="1">
    <location>
        <begin position="1"/>
        <end position="132"/>
    </location>
</feature>
<reference evidence="3 4" key="1">
    <citation type="submission" date="2020-08" db="EMBL/GenBank/DDBJ databases">
        <title>A Genomic Blueprint of the Chicken Gut Microbiome.</title>
        <authorList>
            <person name="Gilroy R."/>
            <person name="Ravi A."/>
            <person name="Getino M."/>
            <person name="Pursley I."/>
            <person name="Horton D.L."/>
            <person name="Alikhan N.-F."/>
            <person name="Baker D."/>
            <person name="Gharbi K."/>
            <person name="Hall N."/>
            <person name="Watson M."/>
            <person name="Adriaenssens E.M."/>
            <person name="Foster-Nyarko E."/>
            <person name="Jarju S."/>
            <person name="Secka A."/>
            <person name="Antonio M."/>
            <person name="Oren A."/>
            <person name="Chaudhuri R."/>
            <person name="La Ragione R.M."/>
            <person name="Hildebrand F."/>
            <person name="Pallen M.J."/>
        </authorList>
    </citation>
    <scope>NUCLEOTIDE SEQUENCE [LARGE SCALE GENOMIC DNA]</scope>
    <source>
        <strain evidence="3 4">Sa2CUA9</strain>
    </source>
</reference>
<feature type="transmembrane region" description="Helical" evidence="2">
    <location>
        <begin position="213"/>
        <end position="237"/>
    </location>
</feature>
<organism evidence="3 4">
    <name type="scientific">Oerskovia merdavium</name>
    <dbReference type="NCBI Taxonomy" id="2762227"/>
    <lineage>
        <taxon>Bacteria</taxon>
        <taxon>Bacillati</taxon>
        <taxon>Actinomycetota</taxon>
        <taxon>Actinomycetes</taxon>
        <taxon>Micrococcales</taxon>
        <taxon>Cellulomonadaceae</taxon>
        <taxon>Oerskovia</taxon>
    </lineage>
</organism>
<proteinExistence type="predicted"/>
<evidence type="ECO:0000256" key="1">
    <source>
        <dbReference type="SAM" id="MobiDB-lite"/>
    </source>
</evidence>
<comment type="caution">
    <text evidence="3">The sequence shown here is derived from an EMBL/GenBank/DDBJ whole genome shotgun (WGS) entry which is preliminary data.</text>
</comment>
<dbReference type="PRINTS" id="PR01217">
    <property type="entry name" value="PRICHEXTENSN"/>
</dbReference>
<dbReference type="PANTHER" id="PTHR40076">
    <property type="entry name" value="MEMBRANE PROTEIN-RELATED"/>
    <property type="match status" value="1"/>
</dbReference>
<gene>
    <name evidence="3" type="ORF">H9641_03220</name>
</gene>
<feature type="transmembrane region" description="Helical" evidence="2">
    <location>
        <begin position="258"/>
        <end position="281"/>
    </location>
</feature>
<name>A0ABR8TVB9_9CELL</name>
<dbReference type="InterPro" id="IPR010380">
    <property type="entry name" value="DUF975"/>
</dbReference>